<dbReference type="AlphaFoldDB" id="A0A6A5Y932"/>
<dbReference type="RefSeq" id="XP_033390095.1">
    <property type="nucleotide sequence ID" value="XM_033526709.1"/>
</dbReference>
<dbReference type="Proteomes" id="UP000799778">
    <property type="component" value="Unassembled WGS sequence"/>
</dbReference>
<reference evidence="2" key="1">
    <citation type="journal article" date="2020" name="Stud. Mycol.">
        <title>101 Dothideomycetes genomes: a test case for predicting lifestyles and emergence of pathogens.</title>
        <authorList>
            <person name="Haridas S."/>
            <person name="Albert R."/>
            <person name="Binder M."/>
            <person name="Bloem J."/>
            <person name="Labutti K."/>
            <person name="Salamov A."/>
            <person name="Andreopoulos B."/>
            <person name="Baker S."/>
            <person name="Barry K."/>
            <person name="Bills G."/>
            <person name="Bluhm B."/>
            <person name="Cannon C."/>
            <person name="Castanera R."/>
            <person name="Culley D."/>
            <person name="Daum C."/>
            <person name="Ezra D."/>
            <person name="Gonzalez J."/>
            <person name="Henrissat B."/>
            <person name="Kuo A."/>
            <person name="Liang C."/>
            <person name="Lipzen A."/>
            <person name="Lutzoni F."/>
            <person name="Magnuson J."/>
            <person name="Mondo S."/>
            <person name="Nolan M."/>
            <person name="Ohm R."/>
            <person name="Pangilinan J."/>
            <person name="Park H.-J."/>
            <person name="Ramirez L."/>
            <person name="Alfaro M."/>
            <person name="Sun H."/>
            <person name="Tritt A."/>
            <person name="Yoshinaga Y."/>
            <person name="Zwiers L.-H."/>
            <person name="Turgeon B."/>
            <person name="Goodwin S."/>
            <person name="Spatafora J."/>
            <person name="Crous P."/>
            <person name="Grigoriev I."/>
        </authorList>
    </citation>
    <scope>NUCLEOTIDE SEQUENCE</scope>
    <source>
        <strain evidence="2">CBS 175.79</strain>
    </source>
</reference>
<evidence type="ECO:0000313" key="2">
    <source>
        <dbReference type="EMBL" id="KAF2021756.1"/>
    </source>
</evidence>
<feature type="signal peptide" evidence="1">
    <location>
        <begin position="1"/>
        <end position="23"/>
    </location>
</feature>
<evidence type="ECO:0008006" key="4">
    <source>
        <dbReference type="Google" id="ProtNLM"/>
    </source>
</evidence>
<dbReference type="EMBL" id="ML978066">
    <property type="protein sequence ID" value="KAF2021756.1"/>
    <property type="molecule type" value="Genomic_DNA"/>
</dbReference>
<dbReference type="GeneID" id="54284106"/>
<accession>A0A6A5Y932</accession>
<feature type="chain" id="PRO_5025404974" description="Secreted protein" evidence="1">
    <location>
        <begin position="24"/>
        <end position="86"/>
    </location>
</feature>
<keyword evidence="3" id="KW-1185">Reference proteome</keyword>
<protein>
    <recommendedName>
        <fullName evidence="4">Secreted protein</fullName>
    </recommendedName>
</protein>
<proteinExistence type="predicted"/>
<sequence>MVVLDSVTRVSLLFLPLLRILESNSPTATMCHQSVVNKLDIFPVLLSIPPDKPDPMVATRDAIRLDILFSLGLADPGDRRLGGCLG</sequence>
<evidence type="ECO:0000313" key="3">
    <source>
        <dbReference type="Proteomes" id="UP000799778"/>
    </source>
</evidence>
<keyword evidence="1" id="KW-0732">Signal</keyword>
<organism evidence="2 3">
    <name type="scientific">Aaosphaeria arxii CBS 175.79</name>
    <dbReference type="NCBI Taxonomy" id="1450172"/>
    <lineage>
        <taxon>Eukaryota</taxon>
        <taxon>Fungi</taxon>
        <taxon>Dikarya</taxon>
        <taxon>Ascomycota</taxon>
        <taxon>Pezizomycotina</taxon>
        <taxon>Dothideomycetes</taxon>
        <taxon>Pleosporomycetidae</taxon>
        <taxon>Pleosporales</taxon>
        <taxon>Pleosporales incertae sedis</taxon>
        <taxon>Aaosphaeria</taxon>
    </lineage>
</organism>
<name>A0A6A5Y932_9PLEO</name>
<gene>
    <name evidence="2" type="ORF">BU24DRAFT_417380</name>
</gene>
<evidence type="ECO:0000256" key="1">
    <source>
        <dbReference type="SAM" id="SignalP"/>
    </source>
</evidence>